<comment type="caution">
    <text evidence="1">The sequence shown here is derived from an EMBL/GenBank/DDBJ whole genome shotgun (WGS) entry which is preliminary data.</text>
</comment>
<keyword evidence="2" id="KW-1185">Reference proteome</keyword>
<reference evidence="1 2" key="1">
    <citation type="submission" date="2018-07" db="EMBL/GenBank/DDBJ databases">
        <title>Genome assembly of strain KB82.</title>
        <authorList>
            <person name="Kukolya J."/>
            <person name="Horvath B."/>
            <person name="Nagy I."/>
            <person name="Toth A."/>
        </authorList>
    </citation>
    <scope>NUCLEOTIDE SEQUENCE [LARGE SCALE GENOMIC DNA]</scope>
    <source>
        <strain evidence="1 2">Kb82</strain>
    </source>
</reference>
<sequence>MSNAFNTRDNEAIYNKYLEMLRVKLIAKYDELGLRASGLYADSLEPEVTPTKMIMWGADHSYYMENGRASGKFPPYNPDTGTFDEISEWVDKKGILPADFAENKKGFVFLVARKIATEGITVPNEHNKGKVITEVVDDFLANDLAKMLDELGEVFMSRIQVDVLEIFREVA</sequence>
<organism evidence="1 2">
    <name type="scientific">Flavobacterium hungaricum</name>
    <dbReference type="NCBI Taxonomy" id="2082725"/>
    <lineage>
        <taxon>Bacteria</taxon>
        <taxon>Pseudomonadati</taxon>
        <taxon>Bacteroidota</taxon>
        <taxon>Flavobacteriia</taxon>
        <taxon>Flavobacteriales</taxon>
        <taxon>Flavobacteriaceae</taxon>
        <taxon>Flavobacterium</taxon>
    </lineage>
</organism>
<evidence type="ECO:0000313" key="2">
    <source>
        <dbReference type="Proteomes" id="UP000640614"/>
    </source>
</evidence>
<proteinExistence type="predicted"/>
<gene>
    <name evidence="1" type="ORF">C4F50_23905</name>
</gene>
<dbReference type="Proteomes" id="UP000640614">
    <property type="component" value="Unassembled WGS sequence"/>
</dbReference>
<evidence type="ECO:0000313" key="1">
    <source>
        <dbReference type="EMBL" id="MBE8727973.1"/>
    </source>
</evidence>
<protein>
    <submittedName>
        <fullName evidence="1">Uncharacterized protein</fullName>
    </submittedName>
</protein>
<name>A0ABR9TRM1_9FLAO</name>
<dbReference type="EMBL" id="PRDM01000006">
    <property type="protein sequence ID" value="MBE8727973.1"/>
    <property type="molecule type" value="Genomic_DNA"/>
</dbReference>
<accession>A0ABR9TRM1</accession>